<dbReference type="RefSeq" id="WP_215233013.1">
    <property type="nucleotide sequence ID" value="NZ_CAJRAU010000002.1"/>
</dbReference>
<evidence type="ECO:0000256" key="1">
    <source>
        <dbReference type="SAM" id="Coils"/>
    </source>
</evidence>
<dbReference type="EMBL" id="CAJRAU010000002">
    <property type="protein sequence ID" value="CAG5068897.1"/>
    <property type="molecule type" value="Genomic_DNA"/>
</dbReference>
<evidence type="ECO:0008006" key="4">
    <source>
        <dbReference type="Google" id="ProtNLM"/>
    </source>
</evidence>
<accession>A0ABN7R8X4</accession>
<dbReference type="Proteomes" id="UP000679725">
    <property type="component" value="Unassembled WGS sequence"/>
</dbReference>
<protein>
    <recommendedName>
        <fullName evidence="4">Addiction module toxin RelE</fullName>
    </recommendedName>
</protein>
<dbReference type="InterPro" id="IPR009387">
    <property type="entry name" value="HigB-2"/>
</dbReference>
<name>A0ABN7R8X4_9BACT</name>
<reference evidence="2 3" key="1">
    <citation type="submission" date="2021-04" db="EMBL/GenBank/DDBJ databases">
        <authorList>
            <person name="Rodrigo-Torres L."/>
            <person name="Arahal R. D."/>
            <person name="Lucena T."/>
        </authorList>
    </citation>
    <scope>NUCLEOTIDE SEQUENCE [LARGE SCALE GENOMIC DNA]</scope>
    <source>
        <strain evidence="2 3">CECT 9623</strain>
    </source>
</reference>
<dbReference type="PIRSF" id="PIRSF039032">
    <property type="entry name" value="HigB-2"/>
    <property type="match status" value="1"/>
</dbReference>
<keyword evidence="1" id="KW-0175">Coiled coil</keyword>
<gene>
    <name evidence="2" type="ORF">DYBT9623_01629</name>
</gene>
<keyword evidence="3" id="KW-1185">Reference proteome</keyword>
<evidence type="ECO:0000313" key="2">
    <source>
        <dbReference type="EMBL" id="CAG5068897.1"/>
    </source>
</evidence>
<evidence type="ECO:0000313" key="3">
    <source>
        <dbReference type="Proteomes" id="UP000679725"/>
    </source>
</evidence>
<proteinExistence type="predicted"/>
<organism evidence="2 3">
    <name type="scientific">Dyadobacter linearis</name>
    <dbReference type="NCBI Taxonomy" id="2823330"/>
    <lineage>
        <taxon>Bacteria</taxon>
        <taxon>Pseudomonadati</taxon>
        <taxon>Bacteroidota</taxon>
        <taxon>Cytophagia</taxon>
        <taxon>Cytophagales</taxon>
        <taxon>Spirosomataceae</taxon>
        <taxon>Dyadobacter</taxon>
    </lineage>
</organism>
<feature type="coiled-coil region" evidence="1">
    <location>
        <begin position="7"/>
        <end position="34"/>
    </location>
</feature>
<dbReference type="Pfam" id="PF06296">
    <property type="entry name" value="RelE"/>
    <property type="match status" value="1"/>
</dbReference>
<sequence>MIEITYTHEFQREYKRLSRKYSSLESDIKGLVETLLTNPMAGTPLGSQLFKIRWPVTSKGKGKSGGVRVITYFKVINNELYLLDIYDKSERETISIKELRSIIQSIR</sequence>
<comment type="caution">
    <text evidence="2">The sequence shown here is derived from an EMBL/GenBank/DDBJ whole genome shotgun (WGS) entry which is preliminary data.</text>
</comment>